<dbReference type="EMBL" id="BAABIE010000009">
    <property type="protein sequence ID" value="GAA4750524.1"/>
    <property type="molecule type" value="Genomic_DNA"/>
</dbReference>
<protein>
    <recommendedName>
        <fullName evidence="8">Probable molybdenum cofactor guanylyltransferase</fullName>
        <shortName evidence="8">MoCo guanylyltransferase</shortName>
        <ecNumber evidence="8">2.7.7.77</ecNumber>
    </recommendedName>
    <alternativeName>
        <fullName evidence="8">GTP:molybdopterin guanylyltransferase</fullName>
    </alternativeName>
    <alternativeName>
        <fullName evidence="8">Mo-MPT guanylyltransferase</fullName>
    </alternativeName>
    <alternativeName>
        <fullName evidence="8">Molybdopterin guanylyltransferase</fullName>
    </alternativeName>
    <alternativeName>
        <fullName evidence="8">Molybdopterin-guanine dinucleotide synthase</fullName>
        <shortName evidence="8">MGD synthase</shortName>
    </alternativeName>
</protein>
<comment type="similarity">
    <text evidence="8">Belongs to the MobA family.</text>
</comment>
<sequence length="201" mass="21051">MTEQTQHGLAGIILAGGRSRRMGQDKAALAWDGRPMLNVIADAIGARCRPVLVAAAESSQAYAELGADSDLTWITDEQVGAGPLGGIVAALTAAKEAGAAAAFVCATDMPLVGAELVDELLRALTSSPDVVIAHEGGRDHPMAGIYRVRALPVFEELVEQGELLMTNALDAVLTHRVGVSDPRWLTNIDAPEDLHRLRAGA</sequence>
<evidence type="ECO:0000256" key="8">
    <source>
        <dbReference type="HAMAP-Rule" id="MF_00316"/>
    </source>
</evidence>
<dbReference type="RefSeq" id="WP_345313486.1">
    <property type="nucleotide sequence ID" value="NZ_BAABIE010000009.1"/>
</dbReference>
<dbReference type="PANTHER" id="PTHR19136:SF81">
    <property type="entry name" value="MOLYBDENUM COFACTOR GUANYLYLTRANSFERASE"/>
    <property type="match status" value="1"/>
</dbReference>
<organism evidence="10 11">
    <name type="scientific">Gordonia alkaliphila</name>
    <dbReference type="NCBI Taxonomy" id="1053547"/>
    <lineage>
        <taxon>Bacteria</taxon>
        <taxon>Bacillati</taxon>
        <taxon>Actinomycetota</taxon>
        <taxon>Actinomycetes</taxon>
        <taxon>Mycobacteriales</taxon>
        <taxon>Gordoniaceae</taxon>
        <taxon>Gordonia</taxon>
    </lineage>
</organism>
<feature type="binding site" evidence="8">
    <location>
        <position position="76"/>
    </location>
    <ligand>
        <name>GTP</name>
        <dbReference type="ChEBI" id="CHEBI:37565"/>
    </ligand>
</feature>
<keyword evidence="2 8" id="KW-0808">Transferase</keyword>
<evidence type="ECO:0000313" key="10">
    <source>
        <dbReference type="EMBL" id="GAA4750524.1"/>
    </source>
</evidence>
<reference evidence="11" key="1">
    <citation type="journal article" date="2019" name="Int. J. Syst. Evol. Microbiol.">
        <title>The Global Catalogue of Microorganisms (GCM) 10K type strain sequencing project: providing services to taxonomists for standard genome sequencing and annotation.</title>
        <authorList>
            <consortium name="The Broad Institute Genomics Platform"/>
            <consortium name="The Broad Institute Genome Sequencing Center for Infectious Disease"/>
            <person name="Wu L."/>
            <person name="Ma J."/>
        </authorList>
    </citation>
    <scope>NUCLEOTIDE SEQUENCE [LARGE SCALE GENOMIC DNA]</scope>
    <source>
        <strain evidence="11">JCM 18077</strain>
    </source>
</reference>
<comment type="cofactor">
    <cofactor evidence="8">
        <name>Mg(2+)</name>
        <dbReference type="ChEBI" id="CHEBI:18420"/>
    </cofactor>
</comment>
<keyword evidence="6 8" id="KW-0342">GTP-binding</keyword>
<dbReference type="Proteomes" id="UP001500822">
    <property type="component" value="Unassembled WGS sequence"/>
</dbReference>
<dbReference type="InterPro" id="IPR025877">
    <property type="entry name" value="MobA-like_NTP_Trfase"/>
</dbReference>
<keyword evidence="7 8" id="KW-0501">Molybdenum cofactor biosynthesis</keyword>
<comment type="subcellular location">
    <subcellularLocation>
        <location evidence="8">Cytoplasm</location>
    </subcellularLocation>
</comment>
<evidence type="ECO:0000256" key="5">
    <source>
        <dbReference type="ARBA" id="ARBA00022842"/>
    </source>
</evidence>
<keyword evidence="1 8" id="KW-0963">Cytoplasm</keyword>
<comment type="caution">
    <text evidence="8">Lacks conserved residue(s) required for the propagation of feature annotation.</text>
</comment>
<evidence type="ECO:0000256" key="6">
    <source>
        <dbReference type="ARBA" id="ARBA00023134"/>
    </source>
</evidence>
<comment type="catalytic activity">
    <reaction evidence="8">
        <text>Mo-molybdopterin + GTP + H(+) = Mo-molybdopterin guanine dinucleotide + diphosphate</text>
        <dbReference type="Rhea" id="RHEA:34243"/>
        <dbReference type="ChEBI" id="CHEBI:15378"/>
        <dbReference type="ChEBI" id="CHEBI:33019"/>
        <dbReference type="ChEBI" id="CHEBI:37565"/>
        <dbReference type="ChEBI" id="CHEBI:71302"/>
        <dbReference type="ChEBI" id="CHEBI:71310"/>
        <dbReference type="EC" id="2.7.7.77"/>
    </reaction>
</comment>
<name>A0ABP8Z9U7_9ACTN</name>
<comment type="caution">
    <text evidence="10">The sequence shown here is derived from an EMBL/GenBank/DDBJ whole genome shotgun (WGS) entry which is preliminary data.</text>
</comment>
<proteinExistence type="inferred from homology"/>
<dbReference type="HAMAP" id="MF_00316">
    <property type="entry name" value="MobA"/>
    <property type="match status" value="1"/>
</dbReference>
<dbReference type="InterPro" id="IPR029044">
    <property type="entry name" value="Nucleotide-diphossugar_trans"/>
</dbReference>
<dbReference type="Gene3D" id="3.90.550.10">
    <property type="entry name" value="Spore Coat Polysaccharide Biosynthesis Protein SpsA, Chain A"/>
    <property type="match status" value="1"/>
</dbReference>
<evidence type="ECO:0000256" key="1">
    <source>
        <dbReference type="ARBA" id="ARBA00022490"/>
    </source>
</evidence>
<feature type="binding site" evidence="8">
    <location>
        <begin position="14"/>
        <end position="16"/>
    </location>
    <ligand>
        <name>GTP</name>
        <dbReference type="ChEBI" id="CHEBI:37565"/>
    </ligand>
</feature>
<evidence type="ECO:0000256" key="2">
    <source>
        <dbReference type="ARBA" id="ARBA00022679"/>
    </source>
</evidence>
<keyword evidence="4 8" id="KW-0547">Nucleotide-binding</keyword>
<keyword evidence="11" id="KW-1185">Reference proteome</keyword>
<gene>
    <name evidence="8" type="primary">mobA</name>
    <name evidence="10" type="ORF">GCM10023217_21250</name>
</gene>
<dbReference type="GO" id="GO:0016779">
    <property type="term" value="F:nucleotidyltransferase activity"/>
    <property type="evidence" value="ECO:0007669"/>
    <property type="project" value="UniProtKB-KW"/>
</dbReference>
<evidence type="ECO:0000256" key="3">
    <source>
        <dbReference type="ARBA" id="ARBA00022723"/>
    </source>
</evidence>
<dbReference type="CDD" id="cd02503">
    <property type="entry name" value="MobA"/>
    <property type="match status" value="1"/>
</dbReference>
<dbReference type="EC" id="2.7.7.77" evidence="8"/>
<comment type="function">
    <text evidence="8">Transfers a GMP moiety from GTP to Mo-molybdopterin (Mo-MPT) cofactor (Moco or molybdenum cofactor) to form Mo-molybdopterin guanine dinucleotide (Mo-MGD) cofactor.</text>
</comment>
<evidence type="ECO:0000313" key="11">
    <source>
        <dbReference type="Proteomes" id="UP001500822"/>
    </source>
</evidence>
<evidence type="ECO:0000256" key="7">
    <source>
        <dbReference type="ARBA" id="ARBA00023150"/>
    </source>
</evidence>
<dbReference type="PANTHER" id="PTHR19136">
    <property type="entry name" value="MOLYBDENUM COFACTOR GUANYLYLTRANSFERASE"/>
    <property type="match status" value="1"/>
</dbReference>
<feature type="binding site" evidence="8">
    <location>
        <position position="108"/>
    </location>
    <ligand>
        <name>Mg(2+)</name>
        <dbReference type="ChEBI" id="CHEBI:18420"/>
    </ligand>
</feature>
<accession>A0ABP8Z9U7</accession>
<feature type="domain" description="MobA-like NTP transferase" evidence="9">
    <location>
        <begin position="11"/>
        <end position="161"/>
    </location>
</feature>
<evidence type="ECO:0000259" key="9">
    <source>
        <dbReference type="Pfam" id="PF12804"/>
    </source>
</evidence>
<feature type="binding site" evidence="8">
    <location>
        <position position="108"/>
    </location>
    <ligand>
        <name>GTP</name>
        <dbReference type="ChEBI" id="CHEBI:37565"/>
    </ligand>
</feature>
<dbReference type="SUPFAM" id="SSF53448">
    <property type="entry name" value="Nucleotide-diphospho-sugar transferases"/>
    <property type="match status" value="1"/>
</dbReference>
<comment type="domain">
    <text evidence="8">The N-terminal domain determines nucleotide recognition and specific binding, while the C-terminal domain determines the specific binding to the target protein.</text>
</comment>
<keyword evidence="10" id="KW-0548">Nucleotidyltransferase</keyword>
<keyword evidence="5 8" id="KW-0460">Magnesium</keyword>
<feature type="binding site" evidence="8">
    <location>
        <position position="26"/>
    </location>
    <ligand>
        <name>GTP</name>
        <dbReference type="ChEBI" id="CHEBI:37565"/>
    </ligand>
</feature>
<evidence type="ECO:0000256" key="4">
    <source>
        <dbReference type="ARBA" id="ARBA00022741"/>
    </source>
</evidence>
<dbReference type="InterPro" id="IPR013482">
    <property type="entry name" value="Molybde_CF_guanTrfase"/>
</dbReference>
<keyword evidence="3 8" id="KW-0479">Metal-binding</keyword>
<dbReference type="Pfam" id="PF12804">
    <property type="entry name" value="NTP_transf_3"/>
    <property type="match status" value="1"/>
</dbReference>